<dbReference type="Gene3D" id="3.40.50.410">
    <property type="entry name" value="von Willebrand factor, type A domain"/>
    <property type="match status" value="1"/>
</dbReference>
<dbReference type="InterPro" id="IPR010734">
    <property type="entry name" value="Copine_C"/>
</dbReference>
<dbReference type="PANTHER" id="PTHR10857:SF106">
    <property type="entry name" value="C2 DOMAIN-CONTAINING PROTEIN"/>
    <property type="match status" value="1"/>
</dbReference>
<dbReference type="OrthoDB" id="5855668at2759"/>
<dbReference type="GO" id="GO:0071277">
    <property type="term" value="P:cellular response to calcium ion"/>
    <property type="evidence" value="ECO:0007669"/>
    <property type="project" value="TreeGrafter"/>
</dbReference>
<organism evidence="2 3">
    <name type="scientific">Glomus cerebriforme</name>
    <dbReference type="NCBI Taxonomy" id="658196"/>
    <lineage>
        <taxon>Eukaryota</taxon>
        <taxon>Fungi</taxon>
        <taxon>Fungi incertae sedis</taxon>
        <taxon>Mucoromycota</taxon>
        <taxon>Glomeromycotina</taxon>
        <taxon>Glomeromycetes</taxon>
        <taxon>Glomerales</taxon>
        <taxon>Glomeraceae</taxon>
        <taxon>Glomus</taxon>
    </lineage>
</organism>
<dbReference type="GO" id="GO:0005886">
    <property type="term" value="C:plasma membrane"/>
    <property type="evidence" value="ECO:0007669"/>
    <property type="project" value="TreeGrafter"/>
</dbReference>
<dbReference type="AlphaFoldDB" id="A0A397TJX9"/>
<keyword evidence="3" id="KW-1185">Reference proteome</keyword>
<dbReference type="GO" id="GO:0005544">
    <property type="term" value="F:calcium-dependent phospholipid binding"/>
    <property type="evidence" value="ECO:0007669"/>
    <property type="project" value="InterPro"/>
</dbReference>
<comment type="caution">
    <text evidence="2">The sequence shown here is derived from an EMBL/GenBank/DDBJ whole genome shotgun (WGS) entry which is preliminary data.</text>
</comment>
<evidence type="ECO:0000313" key="2">
    <source>
        <dbReference type="EMBL" id="RIA95184.1"/>
    </source>
</evidence>
<accession>A0A397TJX9</accession>
<gene>
    <name evidence="2" type="ORF">C1645_803140</name>
</gene>
<dbReference type="SUPFAM" id="SSF49562">
    <property type="entry name" value="C2 domain (Calcium/lipid-binding domain, CaLB)"/>
    <property type="match status" value="1"/>
</dbReference>
<dbReference type="InterPro" id="IPR036465">
    <property type="entry name" value="vWFA_dom_sf"/>
</dbReference>
<dbReference type="InterPro" id="IPR045052">
    <property type="entry name" value="Copine"/>
</dbReference>
<dbReference type="Proteomes" id="UP000265703">
    <property type="component" value="Unassembled WGS sequence"/>
</dbReference>
<dbReference type="STRING" id="658196.A0A397TJX9"/>
<dbReference type="PANTHER" id="PTHR10857">
    <property type="entry name" value="COPINE"/>
    <property type="match status" value="1"/>
</dbReference>
<dbReference type="EMBL" id="QKYT01000066">
    <property type="protein sequence ID" value="RIA95184.1"/>
    <property type="molecule type" value="Genomic_DNA"/>
</dbReference>
<dbReference type="SUPFAM" id="SSF53300">
    <property type="entry name" value="vWA-like"/>
    <property type="match status" value="1"/>
</dbReference>
<dbReference type="SMART" id="SM00327">
    <property type="entry name" value="VWA"/>
    <property type="match status" value="1"/>
</dbReference>
<evidence type="ECO:0000259" key="1">
    <source>
        <dbReference type="PROSITE" id="PS50234"/>
    </source>
</evidence>
<dbReference type="InterPro" id="IPR002035">
    <property type="entry name" value="VWF_A"/>
</dbReference>
<evidence type="ECO:0000313" key="3">
    <source>
        <dbReference type="Proteomes" id="UP000265703"/>
    </source>
</evidence>
<protein>
    <submittedName>
        <fullName evidence="2">Copine-domain-containing protein</fullName>
    </submittedName>
</protein>
<feature type="domain" description="VWFA" evidence="1">
    <location>
        <begin position="279"/>
        <end position="502"/>
    </location>
</feature>
<reference evidence="2 3" key="1">
    <citation type="submission" date="2018-06" db="EMBL/GenBank/DDBJ databases">
        <title>Comparative genomics reveals the genomic features of Rhizophagus irregularis, R. cerebriforme, R. diaphanum and Gigaspora rosea, and their symbiotic lifestyle signature.</title>
        <authorList>
            <person name="Morin E."/>
            <person name="San Clemente H."/>
            <person name="Chen E.C.H."/>
            <person name="De La Providencia I."/>
            <person name="Hainaut M."/>
            <person name="Kuo A."/>
            <person name="Kohler A."/>
            <person name="Murat C."/>
            <person name="Tang N."/>
            <person name="Roy S."/>
            <person name="Loubradou J."/>
            <person name="Henrissat B."/>
            <person name="Grigoriev I.V."/>
            <person name="Corradi N."/>
            <person name="Roux C."/>
            <person name="Martin F.M."/>
        </authorList>
    </citation>
    <scope>NUCLEOTIDE SEQUENCE [LARGE SCALE GENOMIC DNA]</scope>
    <source>
        <strain evidence="2 3">DAOM 227022</strain>
    </source>
</reference>
<dbReference type="PROSITE" id="PS50234">
    <property type="entry name" value="VWFA"/>
    <property type="match status" value="1"/>
</dbReference>
<name>A0A397TJX9_9GLOM</name>
<dbReference type="Pfam" id="PF07002">
    <property type="entry name" value="Copine"/>
    <property type="match status" value="1"/>
</dbReference>
<proteinExistence type="predicted"/>
<dbReference type="InterPro" id="IPR035892">
    <property type="entry name" value="C2_domain_sf"/>
</dbReference>
<sequence>MPFIGQQYAHSKVELKISCENLPKILSSNLIQVVLLVKDQQTRQWVSTPYKTEVVDSLNPKFVTGIVVDYYFEELQRFRFVCVNVIKPNDPNLNVQKTIGYFDTDLGSIVASIGGKVRENLSLDDKNYGILNISVEEVIESKRVVKLQFRAHNIVKDEKTFMMLSRANEDGTFCPVYRTQTISSINPAWPEIKVRESTLCNGDLDRALLLQIKSDKGDDVLLGQCIVTLNELLDTDTKWFPLKLPNRNVPKDSRLEVIRISLEETQTFLDYIAGGTQINLVVAIDFTISNGDPNDPNSLHYIGGDKENDYQQAIRSIGTILEQYDSDKKIPVYGFGAKFRRNVSHAYPLNHNFEDPEVLGVDGIMAVYKQTIDNVELYGPTNFSPIINQTATTIKKEMSANNDIYYILLIITDGIITDMDVTVRSIVRASKLPLSIIIVGVGNADFTNMKILDADDKPLTMKADSSNLSVMGKDIVQFVAMREFETGTARDYFLPKAVMEEIPDQFMSYMEENNIKPRKRTNLVI</sequence>